<feature type="transmembrane region" description="Helical" evidence="2">
    <location>
        <begin position="340"/>
        <end position="358"/>
    </location>
</feature>
<feature type="region of interest" description="Disordered" evidence="1">
    <location>
        <begin position="165"/>
        <end position="189"/>
    </location>
</feature>
<dbReference type="InterPro" id="IPR016137">
    <property type="entry name" value="RGS"/>
</dbReference>
<evidence type="ECO:0000256" key="2">
    <source>
        <dbReference type="SAM" id="Phobius"/>
    </source>
</evidence>
<dbReference type="VEuPathDB" id="AmoebaDB:NAEGRDRAFT_79366"/>
<dbReference type="SMART" id="SM00315">
    <property type="entry name" value="RGS"/>
    <property type="match status" value="1"/>
</dbReference>
<evidence type="ECO:0000259" key="3">
    <source>
        <dbReference type="PROSITE" id="PS50132"/>
    </source>
</evidence>
<proteinExistence type="predicted"/>
<keyword evidence="2" id="KW-0812">Transmembrane</keyword>
<feature type="compositionally biased region" description="Basic and acidic residues" evidence="1">
    <location>
        <begin position="165"/>
        <end position="176"/>
    </location>
</feature>
<dbReference type="PROSITE" id="PS50132">
    <property type="entry name" value="RGS"/>
    <property type="match status" value="1"/>
</dbReference>
<name>D2VBX3_NAEGR</name>
<dbReference type="GeneID" id="8849192"/>
<dbReference type="RefSeq" id="XP_002678296.1">
    <property type="nucleotide sequence ID" value="XM_002678250.1"/>
</dbReference>
<gene>
    <name evidence="4" type="ORF">NAEGRDRAFT_79366</name>
</gene>
<feature type="transmembrane region" description="Helical" evidence="2">
    <location>
        <begin position="55"/>
        <end position="78"/>
    </location>
</feature>
<organism evidence="5">
    <name type="scientific">Naegleria gruberi</name>
    <name type="common">Amoeba</name>
    <dbReference type="NCBI Taxonomy" id="5762"/>
    <lineage>
        <taxon>Eukaryota</taxon>
        <taxon>Discoba</taxon>
        <taxon>Heterolobosea</taxon>
        <taxon>Tetramitia</taxon>
        <taxon>Eutetramitia</taxon>
        <taxon>Vahlkampfiidae</taxon>
        <taxon>Naegleria</taxon>
    </lineage>
</organism>
<feature type="domain" description="RGS" evidence="3">
    <location>
        <begin position="419"/>
        <end position="524"/>
    </location>
</feature>
<dbReference type="EMBL" id="GG738862">
    <property type="protein sequence ID" value="EFC45552.1"/>
    <property type="molecule type" value="Genomic_DNA"/>
</dbReference>
<feature type="compositionally biased region" description="Polar residues" evidence="1">
    <location>
        <begin position="180"/>
        <end position="189"/>
    </location>
</feature>
<dbReference type="PANTHER" id="PTHR10845:SF192">
    <property type="entry name" value="DOUBLE HIT, ISOFORM B"/>
    <property type="match status" value="1"/>
</dbReference>
<evidence type="ECO:0000313" key="5">
    <source>
        <dbReference type="Proteomes" id="UP000006671"/>
    </source>
</evidence>
<feature type="transmembrane region" description="Helical" evidence="2">
    <location>
        <begin position="125"/>
        <end position="147"/>
    </location>
</feature>
<feature type="transmembrane region" description="Helical" evidence="2">
    <location>
        <begin position="301"/>
        <end position="328"/>
    </location>
</feature>
<dbReference type="KEGG" id="ngr:NAEGRDRAFT_79366"/>
<reference evidence="4 5" key="1">
    <citation type="journal article" date="2010" name="Cell">
        <title>The genome of Naegleria gruberi illuminates early eukaryotic versatility.</title>
        <authorList>
            <person name="Fritz-Laylin L.K."/>
            <person name="Prochnik S.E."/>
            <person name="Ginger M.L."/>
            <person name="Dacks J.B."/>
            <person name="Carpenter M.L."/>
            <person name="Field M.C."/>
            <person name="Kuo A."/>
            <person name="Paredez A."/>
            <person name="Chapman J."/>
            <person name="Pham J."/>
            <person name="Shu S."/>
            <person name="Neupane R."/>
            <person name="Cipriano M."/>
            <person name="Mancuso J."/>
            <person name="Tu H."/>
            <person name="Salamov A."/>
            <person name="Lindquist E."/>
            <person name="Shapiro H."/>
            <person name="Lucas S."/>
            <person name="Grigoriev I.V."/>
            <person name="Cande W.Z."/>
            <person name="Fulton C."/>
            <person name="Rokhsar D.S."/>
            <person name="Dawson S.C."/>
        </authorList>
    </citation>
    <scope>NUCLEOTIDE SEQUENCE [LARGE SCALE GENOMIC DNA]</scope>
    <source>
        <strain evidence="4 5">NEG-M</strain>
    </source>
</reference>
<accession>D2VBX3</accession>
<dbReference type="AlphaFoldDB" id="D2VBX3"/>
<evidence type="ECO:0000313" key="4">
    <source>
        <dbReference type="EMBL" id="EFC45552.1"/>
    </source>
</evidence>
<keyword evidence="2" id="KW-0472">Membrane</keyword>
<dbReference type="InterPro" id="IPR036305">
    <property type="entry name" value="RGS_sf"/>
</dbReference>
<dbReference type="CDD" id="cd07440">
    <property type="entry name" value="RGS"/>
    <property type="match status" value="1"/>
</dbReference>
<keyword evidence="5" id="KW-1185">Reference proteome</keyword>
<protein>
    <submittedName>
        <fullName evidence="4">RGS domain-containing protein</fullName>
    </submittedName>
</protein>
<dbReference type="Gene3D" id="1.10.167.10">
    <property type="entry name" value="Regulator of G-protein Signalling 4, domain 2"/>
    <property type="match status" value="1"/>
</dbReference>
<feature type="transmembrane region" description="Helical" evidence="2">
    <location>
        <begin position="378"/>
        <end position="398"/>
    </location>
</feature>
<feature type="transmembrane region" description="Helical" evidence="2">
    <location>
        <begin position="90"/>
        <end position="113"/>
    </location>
</feature>
<sequence length="557" mass="64041">MATTPLDLYIPSLNRTLDNMTLLYCQLPLFEIEGLSREKVPVFSNGLCPDTWSTFGTALTFLVVYVVQLVASLVLIIWKRKNGFIVARNPVYMVMASWSTVVYVLLGSIRFLVGRKIFPCALYTFSYFLFPPTMILPITLRCTRAFFLYKLNLLKTKLFEEIPKKDPQTKPKESELTKATPPSSLTISNSAISDMDNTSSILSTSALKIAMEEPEDEFTNSTRISDLSQKKDFRLLKVYEFLSGKKIMTIAYLTGFALSIGTWLLFGVIEEAAYSNDPNPEKKRIFLIEGGMLVFTVGCSVTITAVLIIAILCLILIVFEVSFLILLFKSDRDTWNIKKETFVQLIFQILVGILFIVLSQLHDFDTMIDYMWPYANVIFYYLLIDNFICTILPIIYAIRKDRKDSNFNQNVDKVEEKSDLERILSEKKTFDVLLDFGRRSYCTESILCYRDIQDYKKLKKLATRKKLAMRIINSYLKKDSPYELNMPKIEQRGEELKSIVENSDEISRDLFQSIQEHCMNDMKDVFERLKSSNKEIQSLITSWKSNSQSGAVSTELN</sequence>
<dbReference type="PANTHER" id="PTHR10845">
    <property type="entry name" value="REGULATOR OF G PROTEIN SIGNALING"/>
    <property type="match status" value="1"/>
</dbReference>
<dbReference type="Pfam" id="PF00615">
    <property type="entry name" value="RGS"/>
    <property type="match status" value="1"/>
</dbReference>
<keyword evidence="2" id="KW-1133">Transmembrane helix</keyword>
<dbReference type="InterPro" id="IPR044926">
    <property type="entry name" value="RGS_subdomain_2"/>
</dbReference>
<dbReference type="Proteomes" id="UP000006671">
    <property type="component" value="Unassembled WGS sequence"/>
</dbReference>
<dbReference type="InParanoid" id="D2VBX3"/>
<dbReference type="SUPFAM" id="SSF48097">
    <property type="entry name" value="Regulator of G-protein signaling, RGS"/>
    <property type="match status" value="1"/>
</dbReference>
<evidence type="ECO:0000256" key="1">
    <source>
        <dbReference type="SAM" id="MobiDB-lite"/>
    </source>
</evidence>
<feature type="transmembrane region" description="Helical" evidence="2">
    <location>
        <begin position="250"/>
        <end position="269"/>
    </location>
</feature>